<reference evidence="2 3" key="1">
    <citation type="submission" date="2019-05" db="EMBL/GenBank/DDBJ databases">
        <title>Nakamurella sp. N5BH11, whole genome shotgun sequence.</title>
        <authorList>
            <person name="Tuo L."/>
        </authorList>
    </citation>
    <scope>NUCLEOTIDE SEQUENCE [LARGE SCALE GENOMIC DNA]</scope>
    <source>
        <strain evidence="2 3">N5BH11</strain>
    </source>
</reference>
<protein>
    <submittedName>
        <fullName evidence="2">EthD family reductase</fullName>
    </submittedName>
</protein>
<dbReference type="RefSeq" id="WP_137447909.1">
    <property type="nucleotide sequence ID" value="NZ_SZZH01000001.1"/>
</dbReference>
<gene>
    <name evidence="2" type="ORF">FDO65_02605</name>
</gene>
<dbReference type="Pfam" id="PF07110">
    <property type="entry name" value="EthD"/>
    <property type="match status" value="1"/>
</dbReference>
<evidence type="ECO:0000313" key="3">
    <source>
        <dbReference type="Proteomes" id="UP000306985"/>
    </source>
</evidence>
<dbReference type="GO" id="GO:0016491">
    <property type="term" value="F:oxidoreductase activity"/>
    <property type="evidence" value="ECO:0007669"/>
    <property type="project" value="InterPro"/>
</dbReference>
<keyword evidence="3" id="KW-1185">Reference proteome</keyword>
<evidence type="ECO:0000313" key="2">
    <source>
        <dbReference type="EMBL" id="TKV60605.1"/>
    </source>
</evidence>
<dbReference type="Gene3D" id="3.30.70.100">
    <property type="match status" value="1"/>
</dbReference>
<name>A0A4V6Y6S8_9ACTN</name>
<comment type="caution">
    <text evidence="2">The sequence shown here is derived from an EMBL/GenBank/DDBJ whole genome shotgun (WGS) entry which is preliminary data.</text>
</comment>
<feature type="domain" description="EthD" evidence="1">
    <location>
        <begin position="10"/>
        <end position="89"/>
    </location>
</feature>
<dbReference type="InterPro" id="IPR011008">
    <property type="entry name" value="Dimeric_a/b-barrel"/>
</dbReference>
<dbReference type="EMBL" id="SZZH01000001">
    <property type="protein sequence ID" value="TKV60605.1"/>
    <property type="molecule type" value="Genomic_DNA"/>
</dbReference>
<evidence type="ECO:0000259" key="1">
    <source>
        <dbReference type="Pfam" id="PF07110"/>
    </source>
</evidence>
<dbReference type="SUPFAM" id="SSF54909">
    <property type="entry name" value="Dimeric alpha+beta barrel"/>
    <property type="match status" value="1"/>
</dbReference>
<proteinExistence type="predicted"/>
<dbReference type="AlphaFoldDB" id="A0A4V6Y6S8"/>
<sequence>MFALTVLYDHPTDPAAFDAHYDSTHTALARDIPNLRRLTVARPAPAPDGTRPAWHLIATLEFEDQAAFDAGMGSPQGQATVADLANFAGAGVTLVPSPDTRRIV</sequence>
<dbReference type="Proteomes" id="UP000306985">
    <property type="component" value="Unassembled WGS sequence"/>
</dbReference>
<accession>A0A4V6Y6S8</accession>
<dbReference type="InterPro" id="IPR009799">
    <property type="entry name" value="EthD_dom"/>
</dbReference>
<dbReference type="OrthoDB" id="5294870at2"/>
<dbReference type="NCBIfam" id="TIGR02118">
    <property type="entry name" value="EthD family reductase"/>
    <property type="match status" value="1"/>
</dbReference>
<organism evidence="2 3">
    <name type="scientific">Nakamurella flava</name>
    <dbReference type="NCBI Taxonomy" id="2576308"/>
    <lineage>
        <taxon>Bacteria</taxon>
        <taxon>Bacillati</taxon>
        <taxon>Actinomycetota</taxon>
        <taxon>Actinomycetes</taxon>
        <taxon>Nakamurellales</taxon>
        <taxon>Nakamurellaceae</taxon>
        <taxon>Nakamurella</taxon>
    </lineage>
</organism>